<organism evidence="2 3">
    <name type="scientific">Vibrio anguillarum</name>
    <name type="common">Listonella anguillarum</name>
    <dbReference type="NCBI Taxonomy" id="55601"/>
    <lineage>
        <taxon>Bacteria</taxon>
        <taxon>Pseudomonadati</taxon>
        <taxon>Pseudomonadota</taxon>
        <taxon>Gammaproteobacteria</taxon>
        <taxon>Vibrionales</taxon>
        <taxon>Vibrionaceae</taxon>
        <taxon>Vibrio</taxon>
    </lineage>
</organism>
<gene>
    <name evidence="2" type="ORF">EAY07_24085</name>
</gene>
<dbReference type="EMBL" id="RDOM01000791">
    <property type="protein sequence ID" value="MBF4275029.1"/>
    <property type="molecule type" value="Genomic_DNA"/>
</dbReference>
<dbReference type="AlphaFoldDB" id="A0ABD4KX31"/>
<dbReference type="Proteomes" id="UP000722957">
    <property type="component" value="Unassembled WGS sequence"/>
</dbReference>
<feature type="transmembrane region" description="Helical" evidence="1">
    <location>
        <begin position="39"/>
        <end position="57"/>
    </location>
</feature>
<evidence type="ECO:0000313" key="2">
    <source>
        <dbReference type="EMBL" id="MBF4275029.1"/>
    </source>
</evidence>
<accession>A0ABD4KX31</accession>
<keyword evidence="1" id="KW-1133">Transmembrane helix</keyword>
<sequence length="99" mass="11203">RVKVHNLRCSPLNAALCYKGENVDISTITSALRLPKKTYFLGAIVSGMLLFLNDEMLQQLGLLSFKELYSMWIGIFFLITFGMSVIFLGESVFIYVKQS</sequence>
<keyword evidence="1" id="KW-0812">Transmembrane</keyword>
<feature type="transmembrane region" description="Helical" evidence="1">
    <location>
        <begin position="69"/>
        <end position="96"/>
    </location>
</feature>
<proteinExistence type="predicted"/>
<comment type="caution">
    <text evidence="2">The sequence shown here is derived from an EMBL/GenBank/DDBJ whole genome shotgun (WGS) entry which is preliminary data.</text>
</comment>
<reference evidence="2 3" key="1">
    <citation type="journal article" date="2021" name="PeerJ">
        <title>Analysis of 44 Vibrio anguillarum genomes reveals high genetic diversity.</title>
        <authorList>
            <person name="Hansen M.J."/>
            <person name="Dalsgaard I."/>
        </authorList>
    </citation>
    <scope>NUCLEOTIDE SEQUENCE [LARGE SCALE GENOMIC DNA]</scope>
    <source>
        <strain evidence="2 3">17-16730-2A</strain>
    </source>
</reference>
<feature type="non-terminal residue" evidence="2">
    <location>
        <position position="1"/>
    </location>
</feature>
<evidence type="ECO:0000313" key="3">
    <source>
        <dbReference type="Proteomes" id="UP000722957"/>
    </source>
</evidence>
<protein>
    <submittedName>
        <fullName evidence="2">Uncharacterized protein</fullName>
    </submittedName>
</protein>
<name>A0ABD4KX31_VIBAN</name>
<keyword evidence="1" id="KW-0472">Membrane</keyword>
<evidence type="ECO:0000256" key="1">
    <source>
        <dbReference type="SAM" id="Phobius"/>
    </source>
</evidence>
<feature type="non-terminal residue" evidence="2">
    <location>
        <position position="99"/>
    </location>
</feature>